<dbReference type="EC" id="5.2.1.8" evidence="2 4"/>
<dbReference type="InterPro" id="IPR046357">
    <property type="entry name" value="PPIase_dom_sf"/>
</dbReference>
<dbReference type="SUPFAM" id="SSF54534">
    <property type="entry name" value="FKBP-like"/>
    <property type="match status" value="1"/>
</dbReference>
<evidence type="ECO:0000313" key="9">
    <source>
        <dbReference type="Proteomes" id="UP000199321"/>
    </source>
</evidence>
<sequence length="336" mass="36938">MKKAYFLAPILVLSFLALSSCKKDDEVDIVPPRDRSAEVGPAIEEIETYLNTHFYNYEEFANPPVGFDNKIKFDTIAGDNALKTPLIEQVSFKNVTDLIDDTVEYKLYYLTVNEGEGVQPGFADIAHVTYEGTYLNNDSDYNRSEVFDSSVVPIEFDLTAVVTGFQEALVEFKSSSNATVNGDGTFAFEGFGVGAVFIPSGLGYYASPPSGIPLYSQLIFTFQLMEAQPGDQDEDGVPSSIENLDGDNDVFDDDTDLDGSPNFVDGDDDGDGRLTSNEVIKTEYILNPGDEEPVLGENEVETFRIKDYETQIVTVTTITFTDVDGDGTPDYLDPDN</sequence>
<dbReference type="AlphaFoldDB" id="A0A1G7JDB6"/>
<dbReference type="Proteomes" id="UP000199321">
    <property type="component" value="Unassembled WGS sequence"/>
</dbReference>
<dbReference type="PROSITE" id="PS50059">
    <property type="entry name" value="FKBP_PPIASE"/>
    <property type="match status" value="1"/>
</dbReference>
<feature type="chain" id="PRO_5011752652" description="peptidylprolyl isomerase" evidence="6">
    <location>
        <begin position="20"/>
        <end position="336"/>
    </location>
</feature>
<dbReference type="GO" id="GO:0003755">
    <property type="term" value="F:peptidyl-prolyl cis-trans isomerase activity"/>
    <property type="evidence" value="ECO:0007669"/>
    <property type="project" value="UniProtKB-KW"/>
</dbReference>
<feature type="compositionally biased region" description="Acidic residues" evidence="5">
    <location>
        <begin position="244"/>
        <end position="255"/>
    </location>
</feature>
<evidence type="ECO:0000256" key="6">
    <source>
        <dbReference type="SAM" id="SignalP"/>
    </source>
</evidence>
<dbReference type="InterPro" id="IPR001179">
    <property type="entry name" value="PPIase_FKBP_dom"/>
</dbReference>
<evidence type="ECO:0000256" key="1">
    <source>
        <dbReference type="ARBA" id="ARBA00000971"/>
    </source>
</evidence>
<gene>
    <name evidence="8" type="ORF">SAMN05421855_11113</name>
</gene>
<organism evidence="8 9">
    <name type="scientific">Ulvibacter litoralis</name>
    <dbReference type="NCBI Taxonomy" id="227084"/>
    <lineage>
        <taxon>Bacteria</taxon>
        <taxon>Pseudomonadati</taxon>
        <taxon>Bacteroidota</taxon>
        <taxon>Flavobacteriia</taxon>
        <taxon>Flavobacteriales</taxon>
        <taxon>Flavobacteriaceae</taxon>
        <taxon>Ulvibacter</taxon>
    </lineage>
</organism>
<dbReference type="EMBL" id="FNBA01000011">
    <property type="protein sequence ID" value="SDF22957.1"/>
    <property type="molecule type" value="Genomic_DNA"/>
</dbReference>
<feature type="domain" description="PPIase FKBP-type" evidence="7">
    <location>
        <begin position="123"/>
        <end position="228"/>
    </location>
</feature>
<dbReference type="OrthoDB" id="1424215at2"/>
<keyword evidence="3 4" id="KW-0697">Rotamase</keyword>
<evidence type="ECO:0000313" key="8">
    <source>
        <dbReference type="EMBL" id="SDF22957.1"/>
    </source>
</evidence>
<proteinExistence type="predicted"/>
<dbReference type="Gene3D" id="3.10.50.40">
    <property type="match status" value="1"/>
</dbReference>
<evidence type="ECO:0000259" key="7">
    <source>
        <dbReference type="PROSITE" id="PS50059"/>
    </source>
</evidence>
<dbReference type="RefSeq" id="WP_093145424.1">
    <property type="nucleotide sequence ID" value="NZ_BMWO01000014.1"/>
</dbReference>
<keyword evidence="4" id="KW-0413">Isomerase</keyword>
<evidence type="ECO:0000256" key="2">
    <source>
        <dbReference type="ARBA" id="ARBA00013194"/>
    </source>
</evidence>
<reference evidence="8 9" key="1">
    <citation type="submission" date="2016-10" db="EMBL/GenBank/DDBJ databases">
        <authorList>
            <person name="de Groot N.N."/>
        </authorList>
    </citation>
    <scope>NUCLEOTIDE SEQUENCE [LARGE SCALE GENOMIC DNA]</scope>
    <source>
        <strain evidence="8 9">DSM 16195</strain>
    </source>
</reference>
<name>A0A1G7JDB6_9FLAO</name>
<feature type="signal peptide" evidence="6">
    <location>
        <begin position="1"/>
        <end position="19"/>
    </location>
</feature>
<accession>A0A1G7JDB6</accession>
<protein>
    <recommendedName>
        <fullName evidence="2 4">peptidylprolyl isomerase</fullName>
        <ecNumber evidence="2 4">5.2.1.8</ecNumber>
    </recommendedName>
</protein>
<keyword evidence="6" id="KW-0732">Signal</keyword>
<comment type="catalytic activity">
    <reaction evidence="1 4">
        <text>[protein]-peptidylproline (omega=180) = [protein]-peptidylproline (omega=0)</text>
        <dbReference type="Rhea" id="RHEA:16237"/>
        <dbReference type="Rhea" id="RHEA-COMP:10747"/>
        <dbReference type="Rhea" id="RHEA-COMP:10748"/>
        <dbReference type="ChEBI" id="CHEBI:83833"/>
        <dbReference type="ChEBI" id="CHEBI:83834"/>
        <dbReference type="EC" id="5.2.1.8"/>
    </reaction>
</comment>
<evidence type="ECO:0000256" key="3">
    <source>
        <dbReference type="ARBA" id="ARBA00023110"/>
    </source>
</evidence>
<feature type="region of interest" description="Disordered" evidence="5">
    <location>
        <begin position="229"/>
        <end position="255"/>
    </location>
</feature>
<keyword evidence="9" id="KW-1185">Reference proteome</keyword>
<dbReference type="PROSITE" id="PS51257">
    <property type="entry name" value="PROKAR_LIPOPROTEIN"/>
    <property type="match status" value="1"/>
</dbReference>
<evidence type="ECO:0000256" key="4">
    <source>
        <dbReference type="PROSITE-ProRule" id="PRU00277"/>
    </source>
</evidence>
<evidence type="ECO:0000256" key="5">
    <source>
        <dbReference type="SAM" id="MobiDB-lite"/>
    </source>
</evidence>
<dbReference type="STRING" id="227084.SAMN05421855_11113"/>